<dbReference type="GO" id="GO:0016746">
    <property type="term" value="F:acyltransferase activity"/>
    <property type="evidence" value="ECO:0007669"/>
    <property type="project" value="UniProtKB-KW"/>
</dbReference>
<dbReference type="PANTHER" id="PTHR34384">
    <property type="entry name" value="L-2,3-DIAMINOPROPANOATE--CITRATE LIGASE"/>
    <property type="match status" value="1"/>
</dbReference>
<dbReference type="Pfam" id="PF13523">
    <property type="entry name" value="Acetyltransf_8"/>
    <property type="match status" value="1"/>
</dbReference>
<dbReference type="Pfam" id="PF06276">
    <property type="entry name" value="FhuF"/>
    <property type="match status" value="1"/>
</dbReference>
<sequence length="810" mass="93696">MTLYNNSLKHKTKRSGIVFTNFISNLGSVSFRPLDIEKDIVTIHNWVIQEYAQYWGMLGKSLEEVTKEYEKITQHSDVFIGLVNGEISFLLERYNPKNDAIGEYYEVKNYDCGMHVIVAPVNKPIPQFTWHIFTSIMKFIFNDLTIERVVVEPDIRNEKMFAICQKVGFVNDEVIHLPHKTAQLAFCTREQFVKKIDSQYLKETAMHYKNQIENPEQATQHVQLETWKKANRLLVRKAICEFSHELLLQPKFEKKEGDWNCYSLFTKDTLIQYSFRAKPNALNHLTIDSSSIKKEINGSIKELDAVLFMSEFKESLGISEAQFPLYIEEIISTLYGSAYKLEKNAPSAKDLATSDFQTIEQSMTEGHPGFVANNGRIGFNSMDYKAYTPEAGNPFQMLWLAGHIDRTIYAGTEALDYQTLIRHELDEATIATFNQVITNKGERSEDYFFIPVHPWQWYNKLANIFSPEIAQNKLICVGYGPDLYQAQQSIRTLFNLSNPKKFYTKTSLSILNMGFMRGLPVYYLGTAPEMAKWLENLLGTDGYLQSVNFGMLGEIASISYINPYFENYGKHDPYNKMLASLWRESPVAFLNEGEQLMTMAALLHIDNEGHALLPEIIKASELSIDLWLKEYFRVYLSPLLHCFYEYDLVFMPHGENLILGFNNNIPVRSFMKDITEEAVILNPDVKIPENIKRIYAEVPENVKLLSIFIDVFDGFFRFLSSILVEHASYDENRFWELVANSIQEYQESQPHLTDKFERYDLFETQFELSCLNRLQINNNKTMIDLDDPVALLQFKGKLDNPIAPYKNIIA</sequence>
<dbReference type="Gene3D" id="3.30.310.280">
    <property type="match status" value="1"/>
</dbReference>
<dbReference type="Proteomes" id="UP001468798">
    <property type="component" value="Unassembled WGS sequence"/>
</dbReference>
<dbReference type="RefSeq" id="WP_342692412.1">
    <property type="nucleotide sequence ID" value="NZ_JBCGDP010000013.1"/>
</dbReference>
<evidence type="ECO:0000259" key="2">
    <source>
        <dbReference type="SMART" id="SM01006"/>
    </source>
</evidence>
<keyword evidence="4" id="KW-1185">Reference proteome</keyword>
<organism evidence="3 4">
    <name type="scientific">Flavobacterium polysaccharolyticum</name>
    <dbReference type="NCBI Taxonomy" id="3133148"/>
    <lineage>
        <taxon>Bacteria</taxon>
        <taxon>Pseudomonadati</taxon>
        <taxon>Bacteroidota</taxon>
        <taxon>Flavobacteriia</taxon>
        <taxon>Flavobacteriales</taxon>
        <taxon>Flavobacteriaceae</taxon>
        <taxon>Flavobacterium</taxon>
    </lineage>
</organism>
<feature type="domain" description="Acyltransferase MbtK/IucB-like conserved" evidence="2">
    <location>
        <begin position="32"/>
        <end position="79"/>
    </location>
</feature>
<dbReference type="InterPro" id="IPR022770">
    <property type="entry name" value="IucA/IucC-like_C"/>
</dbReference>
<gene>
    <name evidence="3" type="ORF">WFZ86_13490</name>
</gene>
<dbReference type="InterPro" id="IPR037455">
    <property type="entry name" value="LucA/IucC-like"/>
</dbReference>
<dbReference type="PANTHER" id="PTHR34384:SF6">
    <property type="entry name" value="STAPHYLOFERRIN B SYNTHASE"/>
    <property type="match status" value="1"/>
</dbReference>
<dbReference type="InterPro" id="IPR007310">
    <property type="entry name" value="Aerobactin_biosyn_IucA/IucC_N"/>
</dbReference>
<evidence type="ECO:0000313" key="4">
    <source>
        <dbReference type="Proteomes" id="UP001468798"/>
    </source>
</evidence>
<accession>A0ABU9NUN4</accession>
<reference evidence="3 4" key="1">
    <citation type="submission" date="2024-03" db="EMBL/GenBank/DDBJ databases">
        <title>Two novel species of the genus Flavobacterium exhibiting potentially degradation of complex polysaccharides.</title>
        <authorList>
            <person name="Lian X."/>
        </authorList>
    </citation>
    <scope>NUCLEOTIDE SEQUENCE [LARGE SCALE GENOMIC DNA]</scope>
    <source>
        <strain evidence="3 4">N6</strain>
    </source>
</reference>
<dbReference type="SMART" id="SM01006">
    <property type="entry name" value="AlcB"/>
    <property type="match status" value="1"/>
</dbReference>
<dbReference type="Gene3D" id="6.10.250.3370">
    <property type="match status" value="1"/>
</dbReference>
<name>A0ABU9NUN4_9FLAO</name>
<evidence type="ECO:0000313" key="3">
    <source>
        <dbReference type="EMBL" id="MEM0577517.1"/>
    </source>
</evidence>
<keyword evidence="3" id="KW-0808">Transferase</keyword>
<dbReference type="Pfam" id="PF04183">
    <property type="entry name" value="IucA_IucC"/>
    <property type="match status" value="1"/>
</dbReference>
<dbReference type="EC" id="2.3.1.-" evidence="3"/>
<comment type="caution">
    <text evidence="3">The sequence shown here is derived from an EMBL/GenBank/DDBJ whole genome shotgun (WGS) entry which is preliminary data.</text>
</comment>
<evidence type="ECO:0000256" key="1">
    <source>
        <dbReference type="ARBA" id="ARBA00004924"/>
    </source>
</evidence>
<dbReference type="SUPFAM" id="SSF55729">
    <property type="entry name" value="Acyl-CoA N-acyltransferases (Nat)"/>
    <property type="match status" value="1"/>
</dbReference>
<dbReference type="EMBL" id="JBCGDP010000013">
    <property type="protein sequence ID" value="MEM0577517.1"/>
    <property type="molecule type" value="Genomic_DNA"/>
</dbReference>
<dbReference type="InterPro" id="IPR019432">
    <property type="entry name" value="Acyltransferase_MbtK/IucB-like"/>
</dbReference>
<protein>
    <submittedName>
        <fullName evidence="3">GNAT family N-acetyltransferase</fullName>
        <ecNumber evidence="3">2.3.1.-</ecNumber>
    </submittedName>
</protein>
<dbReference type="Gene3D" id="3.40.630.30">
    <property type="match status" value="1"/>
</dbReference>
<keyword evidence="3" id="KW-0012">Acyltransferase</keyword>
<dbReference type="InterPro" id="IPR016181">
    <property type="entry name" value="Acyl_CoA_acyltransferase"/>
</dbReference>
<dbReference type="Gene3D" id="1.10.510.40">
    <property type="match status" value="1"/>
</dbReference>
<comment type="pathway">
    <text evidence="1">Siderophore biosynthesis.</text>
</comment>
<proteinExistence type="predicted"/>